<dbReference type="AlphaFoldDB" id="B3SD72"/>
<name>B3SD72_TRIAD</name>
<evidence type="ECO:0000256" key="5">
    <source>
        <dbReference type="ARBA" id="ARBA00023040"/>
    </source>
</evidence>
<dbReference type="GO" id="GO:0007602">
    <property type="term" value="P:phototransduction"/>
    <property type="evidence" value="ECO:0000318"/>
    <property type="project" value="GO_Central"/>
</dbReference>
<evidence type="ECO:0000256" key="2">
    <source>
        <dbReference type="ARBA" id="ARBA00022475"/>
    </source>
</evidence>
<evidence type="ECO:0000256" key="9">
    <source>
        <dbReference type="SAM" id="Phobius"/>
    </source>
</evidence>
<evidence type="ECO:0000259" key="10">
    <source>
        <dbReference type="PROSITE" id="PS50262"/>
    </source>
</evidence>
<dbReference type="Pfam" id="PF00001">
    <property type="entry name" value="7tm_1"/>
    <property type="match status" value="1"/>
</dbReference>
<dbReference type="STRING" id="10228.B3SD72"/>
<feature type="transmembrane region" description="Helical" evidence="9">
    <location>
        <begin position="118"/>
        <end position="136"/>
    </location>
</feature>
<dbReference type="InParanoid" id="B3SD72"/>
<keyword evidence="12" id="KW-1185">Reference proteome</keyword>
<dbReference type="eggNOG" id="KOG3656">
    <property type="taxonomic scope" value="Eukaryota"/>
</dbReference>
<keyword evidence="7" id="KW-0675">Receptor</keyword>
<evidence type="ECO:0000256" key="8">
    <source>
        <dbReference type="ARBA" id="ARBA00023224"/>
    </source>
</evidence>
<comment type="subcellular location">
    <subcellularLocation>
        <location evidence="1">Cell membrane</location>
        <topology evidence="1">Multi-pass membrane protein</topology>
    </subcellularLocation>
</comment>
<reference evidence="11 12" key="1">
    <citation type="journal article" date="2008" name="Nature">
        <title>The Trichoplax genome and the nature of placozoans.</title>
        <authorList>
            <person name="Srivastava M."/>
            <person name="Begovic E."/>
            <person name="Chapman J."/>
            <person name="Putnam N.H."/>
            <person name="Hellsten U."/>
            <person name="Kawashima T."/>
            <person name="Kuo A."/>
            <person name="Mitros T."/>
            <person name="Salamov A."/>
            <person name="Carpenter M.L."/>
            <person name="Signorovitch A.Y."/>
            <person name="Moreno M.A."/>
            <person name="Kamm K."/>
            <person name="Grimwood J."/>
            <person name="Schmutz J."/>
            <person name="Shapiro H."/>
            <person name="Grigoriev I.V."/>
            <person name="Buss L.W."/>
            <person name="Schierwater B."/>
            <person name="Dellaporta S.L."/>
            <person name="Rokhsar D.S."/>
        </authorList>
    </citation>
    <scope>NUCLEOTIDE SEQUENCE [LARGE SCALE GENOMIC DNA]</scope>
    <source>
        <strain evidence="11 12">Grell-BS-1999</strain>
    </source>
</reference>
<dbReference type="GO" id="GO:0008020">
    <property type="term" value="F:G protein-coupled photoreceptor activity"/>
    <property type="evidence" value="ECO:0000318"/>
    <property type="project" value="GO_Central"/>
</dbReference>
<dbReference type="Gene3D" id="1.20.1070.10">
    <property type="entry name" value="Rhodopsin 7-helix transmembrane proteins"/>
    <property type="match status" value="1"/>
</dbReference>
<dbReference type="Proteomes" id="UP000009022">
    <property type="component" value="Unassembled WGS sequence"/>
</dbReference>
<feature type="domain" description="G-protein coupled receptors family 1 profile" evidence="10">
    <location>
        <begin position="52"/>
        <end position="311"/>
    </location>
</feature>
<keyword evidence="2" id="KW-1003">Cell membrane</keyword>
<keyword evidence="4 9" id="KW-1133">Transmembrane helix</keyword>
<feature type="transmembrane region" description="Helical" evidence="9">
    <location>
        <begin position="157"/>
        <end position="181"/>
    </location>
</feature>
<dbReference type="GO" id="GO:0071482">
    <property type="term" value="P:cellular response to light stimulus"/>
    <property type="evidence" value="ECO:0000318"/>
    <property type="project" value="GO_Central"/>
</dbReference>
<dbReference type="PANTHER" id="PTHR22752">
    <property type="entry name" value="G PROTEIN-COUPLED RECEPTOR"/>
    <property type="match status" value="1"/>
</dbReference>
<gene>
    <name evidence="11" type="ORF">TRIADDRAFT_62230</name>
</gene>
<dbReference type="InterPro" id="IPR000276">
    <property type="entry name" value="GPCR_Rhodpsn"/>
</dbReference>
<evidence type="ECO:0000256" key="6">
    <source>
        <dbReference type="ARBA" id="ARBA00023136"/>
    </source>
</evidence>
<dbReference type="PhylomeDB" id="B3SD72"/>
<dbReference type="EMBL" id="DS985276">
    <property type="protein sequence ID" value="EDV19328.1"/>
    <property type="molecule type" value="Genomic_DNA"/>
</dbReference>
<feature type="transmembrane region" description="Helical" evidence="9">
    <location>
        <begin position="73"/>
        <end position="98"/>
    </location>
</feature>
<dbReference type="CTD" id="6759411"/>
<feature type="transmembrane region" description="Helical" evidence="9">
    <location>
        <begin position="36"/>
        <end position="61"/>
    </location>
</feature>
<feature type="transmembrane region" description="Helical" evidence="9">
    <location>
        <begin position="201"/>
        <end position="223"/>
    </location>
</feature>
<feature type="transmembrane region" description="Helical" evidence="9">
    <location>
        <begin position="253"/>
        <end position="274"/>
    </location>
</feature>
<dbReference type="CDD" id="cd00637">
    <property type="entry name" value="7tm_classA_rhodopsin-like"/>
    <property type="match status" value="1"/>
</dbReference>
<dbReference type="SUPFAM" id="SSF81321">
    <property type="entry name" value="Family A G protein-coupled receptor-like"/>
    <property type="match status" value="1"/>
</dbReference>
<feature type="transmembrane region" description="Helical" evidence="9">
    <location>
        <begin position="294"/>
        <end position="314"/>
    </location>
</feature>
<evidence type="ECO:0000256" key="4">
    <source>
        <dbReference type="ARBA" id="ARBA00022989"/>
    </source>
</evidence>
<dbReference type="KEGG" id="tad:TRIADDRAFT_62230"/>
<dbReference type="PROSITE" id="PS50262">
    <property type="entry name" value="G_PROTEIN_RECEP_F1_2"/>
    <property type="match status" value="1"/>
</dbReference>
<evidence type="ECO:0000256" key="7">
    <source>
        <dbReference type="ARBA" id="ARBA00023170"/>
    </source>
</evidence>
<dbReference type="HOGENOM" id="CLU_588414_0_0_1"/>
<dbReference type="OrthoDB" id="10044919at2759"/>
<dbReference type="InterPro" id="IPR017452">
    <property type="entry name" value="GPCR_Rhodpsn_7TM"/>
</dbReference>
<evidence type="ECO:0000256" key="1">
    <source>
        <dbReference type="ARBA" id="ARBA00004651"/>
    </source>
</evidence>
<dbReference type="GO" id="GO:0007186">
    <property type="term" value="P:G protein-coupled receptor signaling pathway"/>
    <property type="evidence" value="ECO:0000318"/>
    <property type="project" value="GO_Central"/>
</dbReference>
<sequence length="465" mass="53347">MRNLHGHDDDDSYAEGDYFNWTTNHTLPETYGLQEYLQTISIGILFFMSLIGNSLVLRYIVKKRKLHTATFILIANNCAVDLAITIFIMPMCFMVSILRDWPFNYAACQFFGFIDMTLYTGSLMALSAISVIRYFAIVCIRDKNYHLKTSKKTAITMIFICWFYSLAWGSFPLMGWNHYIFFIEKLMCNMNHRDLNHYTTASTICTTLVPCLVVIYCSFRIILAIRQHSHHNHFHQTQQPLQRSRVDRKVTTTLIIVFIAYCSCTIPQVVVASIYKWDEDDTMNQRISYRNIKIMATILYLSNCTVNPIIYGVCNKNLRSAFHFRGYFDRFFDVDGVSQGPTAMGPTSIQVNVNESPTTRSRKSPISLSKVKCFETNSSKNWQAKTLQNQSGLRPMSAKLVNKTSPMVARARLSDVSLVSIESTQTAIEPISPLKSNPNVRNWKNNTGIAVTHPRINHLKNHDIH</sequence>
<keyword evidence="6 9" id="KW-0472">Membrane</keyword>
<keyword evidence="8" id="KW-0807">Transducer</keyword>
<dbReference type="PRINTS" id="PR00237">
    <property type="entry name" value="GPCRRHODOPSN"/>
</dbReference>
<dbReference type="GeneID" id="6759411"/>
<dbReference type="OMA" id="THPRINH"/>
<evidence type="ECO:0000256" key="3">
    <source>
        <dbReference type="ARBA" id="ARBA00022692"/>
    </source>
</evidence>
<proteinExistence type="predicted"/>
<dbReference type="GO" id="GO:0005886">
    <property type="term" value="C:plasma membrane"/>
    <property type="evidence" value="ECO:0000318"/>
    <property type="project" value="GO_Central"/>
</dbReference>
<protein>
    <recommendedName>
        <fullName evidence="10">G-protein coupled receptors family 1 profile domain-containing protein</fullName>
    </recommendedName>
</protein>
<keyword evidence="5" id="KW-0297">G-protein coupled receptor</keyword>
<evidence type="ECO:0000313" key="11">
    <source>
        <dbReference type="EMBL" id="EDV19328.1"/>
    </source>
</evidence>
<keyword evidence="3 9" id="KW-0812">Transmembrane</keyword>
<evidence type="ECO:0000313" key="12">
    <source>
        <dbReference type="Proteomes" id="UP000009022"/>
    </source>
</evidence>
<dbReference type="RefSeq" id="XP_002118179.1">
    <property type="nucleotide sequence ID" value="XM_002118143.1"/>
</dbReference>
<organism evidence="11 12">
    <name type="scientific">Trichoplax adhaerens</name>
    <name type="common">Trichoplax reptans</name>
    <dbReference type="NCBI Taxonomy" id="10228"/>
    <lineage>
        <taxon>Eukaryota</taxon>
        <taxon>Metazoa</taxon>
        <taxon>Placozoa</taxon>
        <taxon>Uniplacotomia</taxon>
        <taxon>Trichoplacea</taxon>
        <taxon>Trichoplacidae</taxon>
        <taxon>Trichoplax</taxon>
    </lineage>
</organism>
<accession>B3SD72</accession>